<evidence type="ECO:0000256" key="1">
    <source>
        <dbReference type="ARBA" id="ARBA00004571"/>
    </source>
</evidence>
<dbReference type="InterPro" id="IPR000531">
    <property type="entry name" value="Beta-barrel_TonB"/>
</dbReference>
<comment type="caution">
    <text evidence="16">The sequence shown here is derived from an EMBL/GenBank/DDBJ whole genome shotgun (WGS) entry which is preliminary data.</text>
</comment>
<dbReference type="InterPro" id="IPR023996">
    <property type="entry name" value="TonB-dep_OMP_SusC/RagA"/>
</dbReference>
<dbReference type="InterPro" id="IPR036942">
    <property type="entry name" value="Beta-barrel_TonB_sf"/>
</dbReference>
<keyword evidence="2 10" id="KW-0813">Transport</keyword>
<evidence type="ECO:0000256" key="2">
    <source>
        <dbReference type="ARBA" id="ARBA00022448"/>
    </source>
</evidence>
<dbReference type="InterPro" id="IPR011662">
    <property type="entry name" value="Secretin/TonB_short_N"/>
</dbReference>
<dbReference type="Pfam" id="PF13715">
    <property type="entry name" value="CarbopepD_reg_2"/>
    <property type="match status" value="1"/>
</dbReference>
<dbReference type="Proteomes" id="UP000265926">
    <property type="component" value="Unassembled WGS sequence"/>
</dbReference>
<dbReference type="Pfam" id="PF07660">
    <property type="entry name" value="STN"/>
    <property type="match status" value="1"/>
</dbReference>
<dbReference type="InterPro" id="IPR037066">
    <property type="entry name" value="Plug_dom_sf"/>
</dbReference>
<dbReference type="Pfam" id="PF00593">
    <property type="entry name" value="TonB_dep_Rec_b-barrel"/>
    <property type="match status" value="1"/>
</dbReference>
<dbReference type="NCBIfam" id="TIGR04056">
    <property type="entry name" value="OMP_RagA_SusC"/>
    <property type="match status" value="1"/>
</dbReference>
<dbReference type="NCBIfam" id="TIGR04057">
    <property type="entry name" value="SusC_RagA_signa"/>
    <property type="match status" value="1"/>
</dbReference>
<dbReference type="PROSITE" id="PS52016">
    <property type="entry name" value="TONB_DEPENDENT_REC_3"/>
    <property type="match status" value="1"/>
</dbReference>
<protein>
    <submittedName>
        <fullName evidence="16">SusC/RagA family TonB-linked outer membrane protein</fullName>
    </submittedName>
</protein>
<evidence type="ECO:0000256" key="5">
    <source>
        <dbReference type="ARBA" id="ARBA00022692"/>
    </source>
</evidence>
<dbReference type="InterPro" id="IPR012910">
    <property type="entry name" value="Plug_dom"/>
</dbReference>
<dbReference type="SUPFAM" id="SSF56935">
    <property type="entry name" value="Porins"/>
    <property type="match status" value="1"/>
</dbReference>
<dbReference type="GO" id="GO:0006826">
    <property type="term" value="P:iron ion transport"/>
    <property type="evidence" value="ECO:0007669"/>
    <property type="project" value="UniProtKB-KW"/>
</dbReference>
<evidence type="ECO:0000256" key="7">
    <source>
        <dbReference type="ARBA" id="ARBA00023077"/>
    </source>
</evidence>
<keyword evidence="3 10" id="KW-1134">Transmembrane beta strand</keyword>
<reference evidence="16 17" key="1">
    <citation type="submission" date="2018-08" db="EMBL/GenBank/DDBJ databases">
        <title>Pallidiluteibacterium maritimus gen. nov., sp. nov., isolated from coastal sediment.</title>
        <authorList>
            <person name="Zhou L.Y."/>
        </authorList>
    </citation>
    <scope>NUCLEOTIDE SEQUENCE [LARGE SCALE GENOMIC DNA]</scope>
    <source>
        <strain evidence="16 17">XSD2</strain>
    </source>
</reference>
<evidence type="ECO:0000259" key="15">
    <source>
        <dbReference type="Pfam" id="PF07715"/>
    </source>
</evidence>
<dbReference type="Gene3D" id="2.170.130.10">
    <property type="entry name" value="TonB-dependent receptor, plug domain"/>
    <property type="match status" value="1"/>
</dbReference>
<feature type="domain" description="TonB-dependent receptor-like beta-barrel" evidence="13">
    <location>
        <begin position="523"/>
        <end position="966"/>
    </location>
</feature>
<dbReference type="SUPFAM" id="SSF49464">
    <property type="entry name" value="Carboxypeptidase regulatory domain-like"/>
    <property type="match status" value="1"/>
</dbReference>
<evidence type="ECO:0000259" key="13">
    <source>
        <dbReference type="Pfam" id="PF00593"/>
    </source>
</evidence>
<feature type="chain" id="PRO_5017450999" evidence="12">
    <location>
        <begin position="38"/>
        <end position="1120"/>
    </location>
</feature>
<dbReference type="Gene3D" id="2.40.170.20">
    <property type="entry name" value="TonB-dependent receptor, beta-barrel domain"/>
    <property type="match status" value="1"/>
</dbReference>
<keyword evidence="17" id="KW-1185">Reference proteome</keyword>
<evidence type="ECO:0000256" key="12">
    <source>
        <dbReference type="SAM" id="SignalP"/>
    </source>
</evidence>
<name>A0A399T8I8_9BACT</name>
<comment type="similarity">
    <text evidence="10 11">Belongs to the TonB-dependent receptor family.</text>
</comment>
<keyword evidence="8 10" id="KW-0472">Membrane</keyword>
<sequence>MKKKRKWDKFPNAWGSNFLLKMKLLTLLICLAMASVAADSYSQQTKFNINANNITLKDIFRQIERESDFIFVYSENNVDLQRKVNSTYKNESLNKILDEIFAGTNNYYEVHDRQIVILSKPAEATIPTRLRQDAHTVKGTVTDQSGLPIPGVNIWIKGTNLGTITDVNGKYEIKGRLLPETFLEFSFIGLKTQKIQVGSREIIDVKMETEEISIADITVKGAYGTVQKKSDMVGSAYQVNAEQIKSRPATRVDLLLDGIVPGLKIEPNVDTPESTRPRYNTRIRGAASLSASNEPLWIIDGTPIYTGGKTNQIAGVQTSVSPLAGINPEDIESITVLKDASATSIYGANGANGVILVTTKKGVRDLPPQLTVNARYGISRIDESSKVKTLNGSQYMELAKVAYQNAGLDMKYFPFQDNDMNQYSSTSTDWNDVFFELGQNKLLNLTLQGGSNKSTFYISGGYYNEQQTIKGNTTDRYSFRTNNEIYVTDKLSTSFILSATYTVDDIFNTSTDYYDFLPIYSVYNPDGTYRLFNKFIDGKTANDEPNWTTKKFFNSVAEREQNDYRQRAFMSNANFILTYQLSEGLTLTSQLGMDYQSRFEDIYRARSNWSGMNLDGTPTGIAYRSHMNTLFITNINRFNYLKTFGKHTVSSLLGMEINSRKYRTTSSRGEGFINDHIKEVSYAIDRYGSSGADVDRAMSFFGQLTYSFDKRYFLNFNARADGNSSFGKDVRWGKFYSLGYSWNIHNEQFFESETIDLLKLKASYGTNGNSRLGSQEALGIYSYGDSYNYYNEQGTVMTRTPQPTLSWETTHMANIGFRIRLFDFVDIDAEWYNNKTTNLLSEMDVSRTTGTTSITRNIGEIRNRGYEATLSFDWIKNRDLYWSTNINLSHNKNTLLKLYKGIVKTLDTKLWKEGEGIDTYYLIRWAGVDPRDGAPLWYDKDGNITRTYSYDNRVPGKSSTPYLTGGFTNTVGYKSFTLSMLFNFEIGGYAFSSYARDVVSDGLNIMSQNQSVNQMDYWKEPGDIALNPKPIWGVSTKSAMHSTRFLYEKTNLRLQNIALTYDMPKHYLERIGIEKASISLIGDNLGIWTRHDSKTRNSYRQLMRGYPLEEMYSVNLNLTF</sequence>
<keyword evidence="12" id="KW-0732">Signal</keyword>
<keyword evidence="4" id="KW-0406">Ion transport</keyword>
<evidence type="ECO:0000313" key="16">
    <source>
        <dbReference type="EMBL" id="RIJ50481.1"/>
    </source>
</evidence>
<dbReference type="InterPro" id="IPR039426">
    <property type="entry name" value="TonB-dep_rcpt-like"/>
</dbReference>
<evidence type="ECO:0000256" key="9">
    <source>
        <dbReference type="ARBA" id="ARBA00023237"/>
    </source>
</evidence>
<keyword evidence="6" id="KW-0408">Iron</keyword>
<evidence type="ECO:0000256" key="11">
    <source>
        <dbReference type="RuleBase" id="RU003357"/>
    </source>
</evidence>
<dbReference type="GO" id="GO:0009279">
    <property type="term" value="C:cell outer membrane"/>
    <property type="evidence" value="ECO:0007669"/>
    <property type="project" value="UniProtKB-SubCell"/>
</dbReference>
<keyword evidence="9 10" id="KW-0998">Cell outer membrane</keyword>
<dbReference type="InterPro" id="IPR023997">
    <property type="entry name" value="TonB-dep_OMP_SusC/RagA_CS"/>
</dbReference>
<keyword evidence="4" id="KW-0410">Iron transport</keyword>
<accession>A0A399T8I8</accession>
<evidence type="ECO:0000256" key="6">
    <source>
        <dbReference type="ARBA" id="ARBA00023004"/>
    </source>
</evidence>
<dbReference type="EMBL" id="QWGR01000001">
    <property type="protein sequence ID" value="RIJ50481.1"/>
    <property type="molecule type" value="Genomic_DNA"/>
</dbReference>
<evidence type="ECO:0000256" key="8">
    <source>
        <dbReference type="ARBA" id="ARBA00023136"/>
    </source>
</evidence>
<feature type="domain" description="TonB-dependent receptor plug" evidence="15">
    <location>
        <begin position="229"/>
        <end position="354"/>
    </location>
</feature>
<evidence type="ECO:0000259" key="14">
    <source>
        <dbReference type="Pfam" id="PF07660"/>
    </source>
</evidence>
<dbReference type="AlphaFoldDB" id="A0A399T8I8"/>
<evidence type="ECO:0000256" key="4">
    <source>
        <dbReference type="ARBA" id="ARBA00022496"/>
    </source>
</evidence>
<gene>
    <name evidence="16" type="ORF">D1614_00660</name>
</gene>
<keyword evidence="5 10" id="KW-0812">Transmembrane</keyword>
<dbReference type="Gene3D" id="2.60.40.1120">
    <property type="entry name" value="Carboxypeptidase-like, regulatory domain"/>
    <property type="match status" value="1"/>
</dbReference>
<proteinExistence type="inferred from homology"/>
<dbReference type="InterPro" id="IPR008969">
    <property type="entry name" value="CarboxyPept-like_regulatory"/>
</dbReference>
<dbReference type="Pfam" id="PF07715">
    <property type="entry name" value="Plug"/>
    <property type="match status" value="1"/>
</dbReference>
<feature type="signal peptide" evidence="12">
    <location>
        <begin position="1"/>
        <end position="37"/>
    </location>
</feature>
<keyword evidence="7 11" id="KW-0798">TonB box</keyword>
<evidence type="ECO:0000313" key="17">
    <source>
        <dbReference type="Proteomes" id="UP000265926"/>
    </source>
</evidence>
<comment type="subcellular location">
    <subcellularLocation>
        <location evidence="1 10">Cell outer membrane</location>
        <topology evidence="1 10">Multi-pass membrane protein</topology>
    </subcellularLocation>
</comment>
<organism evidence="16 17">
    <name type="scientific">Maribellus luteus</name>
    <dbReference type="NCBI Taxonomy" id="2305463"/>
    <lineage>
        <taxon>Bacteria</taxon>
        <taxon>Pseudomonadati</taxon>
        <taxon>Bacteroidota</taxon>
        <taxon>Bacteroidia</taxon>
        <taxon>Marinilabiliales</taxon>
        <taxon>Prolixibacteraceae</taxon>
        <taxon>Maribellus</taxon>
    </lineage>
</organism>
<dbReference type="OrthoDB" id="9768177at2"/>
<feature type="domain" description="Secretin/TonB short N-terminal" evidence="14">
    <location>
        <begin position="70"/>
        <end position="119"/>
    </location>
</feature>
<evidence type="ECO:0000256" key="10">
    <source>
        <dbReference type="PROSITE-ProRule" id="PRU01360"/>
    </source>
</evidence>
<evidence type="ECO:0000256" key="3">
    <source>
        <dbReference type="ARBA" id="ARBA00022452"/>
    </source>
</evidence>